<dbReference type="Pfam" id="PF08423">
    <property type="entry name" value="Rad51"/>
    <property type="match status" value="1"/>
</dbReference>
<gene>
    <name evidence="11" type="ORF">GSLYS_00009127001</name>
</gene>
<dbReference type="Pfam" id="PF21794">
    <property type="entry name" value="RAD51D_N"/>
    <property type="match status" value="1"/>
</dbReference>
<evidence type="ECO:0000313" key="11">
    <source>
        <dbReference type="EMBL" id="CAL1535167.1"/>
    </source>
</evidence>
<dbReference type="InterPro" id="IPR020588">
    <property type="entry name" value="RecA_ATP-bd"/>
</dbReference>
<evidence type="ECO:0000256" key="5">
    <source>
        <dbReference type="ARBA" id="ARBA00022840"/>
    </source>
</evidence>
<name>A0AAV2HN88_LYMST</name>
<evidence type="ECO:0000256" key="4">
    <source>
        <dbReference type="ARBA" id="ARBA00022763"/>
    </source>
</evidence>
<comment type="similarity">
    <text evidence="2">Belongs to the RecA family. RAD51 subfamily.</text>
</comment>
<evidence type="ECO:0000256" key="7">
    <source>
        <dbReference type="ARBA" id="ARBA00023172"/>
    </source>
</evidence>
<dbReference type="GO" id="GO:0033063">
    <property type="term" value="C:Rad51B-Rad51C-Rad51D-XRCC2 complex"/>
    <property type="evidence" value="ECO:0007669"/>
    <property type="project" value="TreeGrafter"/>
</dbReference>
<dbReference type="GO" id="GO:0042148">
    <property type="term" value="P:DNA strand invasion"/>
    <property type="evidence" value="ECO:0007669"/>
    <property type="project" value="TreeGrafter"/>
</dbReference>
<dbReference type="InterPro" id="IPR048943">
    <property type="entry name" value="RAD51D_N"/>
</dbReference>
<dbReference type="InterPro" id="IPR013632">
    <property type="entry name" value="Rad51_C"/>
</dbReference>
<dbReference type="Gene3D" id="3.40.50.300">
    <property type="entry name" value="P-loop containing nucleotide triphosphate hydrolases"/>
    <property type="match status" value="1"/>
</dbReference>
<keyword evidence="5" id="KW-0067">ATP-binding</keyword>
<keyword evidence="3" id="KW-0547">Nucleotide-binding</keyword>
<dbReference type="GO" id="GO:0000400">
    <property type="term" value="F:four-way junction DNA binding"/>
    <property type="evidence" value="ECO:0007669"/>
    <property type="project" value="TreeGrafter"/>
</dbReference>
<dbReference type="AlphaFoldDB" id="A0AAV2HN88"/>
<feature type="domain" description="RecA family profile 1" evidence="10">
    <location>
        <begin position="98"/>
        <end position="277"/>
    </location>
</feature>
<reference evidence="11 12" key="1">
    <citation type="submission" date="2024-04" db="EMBL/GenBank/DDBJ databases">
        <authorList>
            <consortium name="Genoscope - CEA"/>
            <person name="William W."/>
        </authorList>
    </citation>
    <scope>NUCLEOTIDE SEQUENCE [LARGE SCALE GENOMIC DNA]</scope>
</reference>
<dbReference type="Proteomes" id="UP001497497">
    <property type="component" value="Unassembled WGS sequence"/>
</dbReference>
<evidence type="ECO:0000256" key="3">
    <source>
        <dbReference type="ARBA" id="ARBA00022741"/>
    </source>
</evidence>
<dbReference type="GO" id="GO:0000723">
    <property type="term" value="P:telomere maintenance"/>
    <property type="evidence" value="ECO:0007669"/>
    <property type="project" value="TreeGrafter"/>
</dbReference>
<dbReference type="GO" id="GO:0007131">
    <property type="term" value="P:reciprocal meiotic recombination"/>
    <property type="evidence" value="ECO:0007669"/>
    <property type="project" value="TreeGrafter"/>
</dbReference>
<keyword evidence="12" id="KW-1185">Reference proteome</keyword>
<comment type="caution">
    <text evidence="11">The sequence shown here is derived from an EMBL/GenBank/DDBJ whole genome shotgun (WGS) entry which is preliminary data.</text>
</comment>
<dbReference type="CDD" id="cd19489">
    <property type="entry name" value="Rad51D"/>
    <property type="match status" value="1"/>
</dbReference>
<evidence type="ECO:0000313" key="12">
    <source>
        <dbReference type="Proteomes" id="UP001497497"/>
    </source>
</evidence>
<dbReference type="GO" id="GO:0005815">
    <property type="term" value="C:microtubule organizing center"/>
    <property type="evidence" value="ECO:0007669"/>
    <property type="project" value="TreeGrafter"/>
</dbReference>
<dbReference type="EMBL" id="CAXITT010000194">
    <property type="protein sequence ID" value="CAL1535167.1"/>
    <property type="molecule type" value="Genomic_DNA"/>
</dbReference>
<accession>A0AAV2HN88</accession>
<comment type="subcellular location">
    <subcellularLocation>
        <location evidence="1">Nucleus</location>
    </subcellularLocation>
</comment>
<evidence type="ECO:0000256" key="8">
    <source>
        <dbReference type="ARBA" id="ARBA00023204"/>
    </source>
</evidence>
<dbReference type="PANTHER" id="PTHR46457">
    <property type="entry name" value="DNA REPAIR PROTEIN RAD51 HOMOLOG 4"/>
    <property type="match status" value="1"/>
</dbReference>
<dbReference type="PANTHER" id="PTHR46457:SF1">
    <property type="entry name" value="DNA REPAIR PROTEIN RAD51 HOMOLOG 4"/>
    <property type="match status" value="1"/>
</dbReference>
<keyword evidence="6" id="KW-0238">DNA-binding</keyword>
<evidence type="ECO:0000259" key="10">
    <source>
        <dbReference type="PROSITE" id="PS50162"/>
    </source>
</evidence>
<feature type="non-terminal residue" evidence="11">
    <location>
        <position position="1"/>
    </location>
</feature>
<dbReference type="GO" id="GO:0000724">
    <property type="term" value="P:double-strand break repair via homologous recombination"/>
    <property type="evidence" value="ECO:0007669"/>
    <property type="project" value="TreeGrafter"/>
</dbReference>
<dbReference type="GO" id="GO:0003697">
    <property type="term" value="F:single-stranded DNA binding"/>
    <property type="evidence" value="ECO:0007669"/>
    <property type="project" value="TreeGrafter"/>
</dbReference>
<evidence type="ECO:0000256" key="2">
    <source>
        <dbReference type="ARBA" id="ARBA00007095"/>
    </source>
</evidence>
<organism evidence="11 12">
    <name type="scientific">Lymnaea stagnalis</name>
    <name type="common">Great pond snail</name>
    <name type="synonym">Helix stagnalis</name>
    <dbReference type="NCBI Taxonomy" id="6523"/>
    <lineage>
        <taxon>Eukaryota</taxon>
        <taxon>Metazoa</taxon>
        <taxon>Spiralia</taxon>
        <taxon>Lophotrochozoa</taxon>
        <taxon>Mollusca</taxon>
        <taxon>Gastropoda</taxon>
        <taxon>Heterobranchia</taxon>
        <taxon>Euthyneura</taxon>
        <taxon>Panpulmonata</taxon>
        <taxon>Hygrophila</taxon>
        <taxon>Lymnaeoidea</taxon>
        <taxon>Lymnaeidae</taxon>
        <taxon>Lymnaea</taxon>
    </lineage>
</organism>
<dbReference type="GO" id="GO:0005657">
    <property type="term" value="C:replication fork"/>
    <property type="evidence" value="ECO:0007669"/>
    <property type="project" value="TreeGrafter"/>
</dbReference>
<dbReference type="GO" id="GO:0140664">
    <property type="term" value="F:ATP-dependent DNA damage sensor activity"/>
    <property type="evidence" value="ECO:0007669"/>
    <property type="project" value="InterPro"/>
</dbReference>
<evidence type="ECO:0000256" key="6">
    <source>
        <dbReference type="ARBA" id="ARBA00023125"/>
    </source>
</evidence>
<dbReference type="InterPro" id="IPR027417">
    <property type="entry name" value="P-loop_NTPase"/>
</dbReference>
<proteinExistence type="inferred from homology"/>
<dbReference type="InterPro" id="IPR047323">
    <property type="entry name" value="Rad51D_C"/>
</dbReference>
<keyword evidence="7" id="KW-0233">DNA recombination</keyword>
<sequence length="332" mass="36599">HVNHPPPFLPVFSTTHCIAQYMALRTGICTALNQETLDKLKVAGIKKVTDFLAKDPELLSHDIHIAYKDVCSIRRVLLAEHSAYPVSAARLYQNALSSLTILPTGCQNLDDLLDGGLYTGEVTELAGESASGKTRLCLWSAASTILTENQSVVYIDTCASFSPECVLESLPLDKDSNSDVSEDKIHEMLQKIRCVELFEIFELFAVIDNIMSDLNKPSPDEYRNLKLVIVDNLVSVVYPIMGGNIRLCQGLISQLGMKLKELAVSHSLAILLTNNLTSSFNGSKRKPALGKAWSHVPHTRLLLQRPMGVSCHQNSQREACLVKSSRQVTLNL</sequence>
<dbReference type="SUPFAM" id="SSF52540">
    <property type="entry name" value="P-loop containing nucleoside triphosphate hydrolases"/>
    <property type="match status" value="1"/>
</dbReference>
<keyword evidence="8" id="KW-0234">DNA repair</keyword>
<keyword evidence="9" id="KW-0539">Nucleus</keyword>
<keyword evidence="4" id="KW-0227">DNA damage</keyword>
<evidence type="ECO:0000256" key="1">
    <source>
        <dbReference type="ARBA" id="ARBA00004123"/>
    </source>
</evidence>
<dbReference type="PROSITE" id="PS50162">
    <property type="entry name" value="RECA_2"/>
    <property type="match status" value="1"/>
</dbReference>
<protein>
    <recommendedName>
        <fullName evidence="10">RecA family profile 1 domain-containing protein</fullName>
    </recommendedName>
</protein>
<evidence type="ECO:0000256" key="9">
    <source>
        <dbReference type="ARBA" id="ARBA00023242"/>
    </source>
</evidence>
<dbReference type="InterPro" id="IPR051988">
    <property type="entry name" value="HRR_RAD51_Paralog"/>
</dbReference>
<dbReference type="GO" id="GO:0005524">
    <property type="term" value="F:ATP binding"/>
    <property type="evidence" value="ECO:0007669"/>
    <property type="project" value="UniProtKB-KW"/>
</dbReference>